<dbReference type="GeneTree" id="ENSGT00990000205635"/>
<dbReference type="AlphaFoldDB" id="A0A3B4E5D2"/>
<dbReference type="Ensembl" id="ENSPNAT00000019516.2">
    <property type="protein sequence ID" value="ENSPNAP00000030970.2"/>
    <property type="gene ID" value="ENSPNAG00000018041.2"/>
</dbReference>
<dbReference type="OMA" id="ENCIEMT"/>
<reference evidence="2" key="3">
    <citation type="submission" date="2025-09" db="UniProtKB">
        <authorList>
            <consortium name="Ensembl"/>
        </authorList>
    </citation>
    <scope>IDENTIFICATION</scope>
</reference>
<evidence type="ECO:0000259" key="1">
    <source>
        <dbReference type="PROSITE" id="PS50041"/>
    </source>
</evidence>
<keyword evidence="3" id="KW-1185">Reference proteome</keyword>
<dbReference type="InterPro" id="IPR050111">
    <property type="entry name" value="C-type_lectin/snaclec_domain"/>
</dbReference>
<dbReference type="CDD" id="cd00037">
    <property type="entry name" value="CLECT"/>
    <property type="match status" value="1"/>
</dbReference>
<dbReference type="PANTHER" id="PTHR22803">
    <property type="entry name" value="MANNOSE, PHOSPHOLIPASE, LECTIN RECEPTOR RELATED"/>
    <property type="match status" value="1"/>
</dbReference>
<dbReference type="SMART" id="SM00034">
    <property type="entry name" value="CLECT"/>
    <property type="match status" value="1"/>
</dbReference>
<dbReference type="InterPro" id="IPR001304">
    <property type="entry name" value="C-type_lectin-like"/>
</dbReference>
<evidence type="ECO:0000313" key="2">
    <source>
        <dbReference type="Ensembl" id="ENSPNAP00000030970.2"/>
    </source>
</evidence>
<dbReference type="PROSITE" id="PS50041">
    <property type="entry name" value="C_TYPE_LECTIN_2"/>
    <property type="match status" value="1"/>
</dbReference>
<reference evidence="2 3" key="1">
    <citation type="submission" date="2020-10" db="EMBL/GenBank/DDBJ databases">
        <title>Pygocentrus nattereri (red-bellied piranha) genome, fPygNat1, primary haplotype.</title>
        <authorList>
            <person name="Myers G."/>
            <person name="Meyer A."/>
            <person name="Karagic N."/>
            <person name="Pippel M."/>
            <person name="Winkler S."/>
            <person name="Tracey A."/>
            <person name="Wood J."/>
            <person name="Formenti G."/>
            <person name="Howe K."/>
            <person name="Fedrigo O."/>
            <person name="Jarvis E.D."/>
        </authorList>
    </citation>
    <scope>NUCLEOTIDE SEQUENCE [LARGE SCALE GENOMIC DNA]</scope>
</reference>
<dbReference type="Pfam" id="PF00059">
    <property type="entry name" value="Lectin_C"/>
    <property type="match status" value="1"/>
</dbReference>
<dbReference type="Gene3D" id="3.10.100.10">
    <property type="entry name" value="Mannose-Binding Protein A, subunit A"/>
    <property type="match status" value="1"/>
</dbReference>
<reference evidence="2" key="2">
    <citation type="submission" date="2025-08" db="UniProtKB">
        <authorList>
            <consortium name="Ensembl"/>
        </authorList>
    </citation>
    <scope>IDENTIFICATION</scope>
</reference>
<organism evidence="2 3">
    <name type="scientific">Pygocentrus nattereri</name>
    <name type="common">Red-bellied piranha</name>
    <dbReference type="NCBI Taxonomy" id="42514"/>
    <lineage>
        <taxon>Eukaryota</taxon>
        <taxon>Metazoa</taxon>
        <taxon>Chordata</taxon>
        <taxon>Craniata</taxon>
        <taxon>Vertebrata</taxon>
        <taxon>Euteleostomi</taxon>
        <taxon>Actinopterygii</taxon>
        <taxon>Neopterygii</taxon>
        <taxon>Teleostei</taxon>
        <taxon>Ostariophysi</taxon>
        <taxon>Characiformes</taxon>
        <taxon>Characoidei</taxon>
        <taxon>Pygocentrus</taxon>
    </lineage>
</organism>
<dbReference type="InterPro" id="IPR016187">
    <property type="entry name" value="CTDL_fold"/>
</dbReference>
<dbReference type="SUPFAM" id="SSF56436">
    <property type="entry name" value="C-type lectin-like"/>
    <property type="match status" value="1"/>
</dbReference>
<proteinExistence type="predicted"/>
<sequence>MVRLLKCVLCKGLVNFSQLTKRHLTRGTQTFKCNCTYHHFKNAECQDGWLQYGPRCFKHDHVIQYFQQNCVNMEGHLASVHSSEEYTFIQDLLNATNSNTTWLGGTDAAQEEVWVWTDGSAFNYPNWSPGQPDYLGFENCIEMTFPGIISFSQFLSFFYDKLISIMISVN</sequence>
<dbReference type="Proteomes" id="UP001501920">
    <property type="component" value="Chromosome 2"/>
</dbReference>
<evidence type="ECO:0000313" key="3">
    <source>
        <dbReference type="Proteomes" id="UP001501920"/>
    </source>
</evidence>
<feature type="domain" description="C-type lectin" evidence="1">
    <location>
        <begin position="52"/>
        <end position="147"/>
    </location>
</feature>
<dbReference type="InterPro" id="IPR016186">
    <property type="entry name" value="C-type_lectin-like/link_sf"/>
</dbReference>
<protein>
    <recommendedName>
        <fullName evidence="1">C-type lectin domain-containing protein</fullName>
    </recommendedName>
</protein>
<accession>A0A3B4E5D2</accession>
<name>A0A3B4E5D2_PYGNA</name>